<keyword evidence="2" id="KW-0813">Transport</keyword>
<evidence type="ECO:0000256" key="1">
    <source>
        <dbReference type="ARBA" id="ARBA00004141"/>
    </source>
</evidence>
<dbReference type="Gene3D" id="1.20.1720.10">
    <property type="entry name" value="Multidrug resistance protein D"/>
    <property type="match status" value="1"/>
</dbReference>
<gene>
    <name evidence="8" type="ORF">PV07_04281</name>
</gene>
<dbReference type="SUPFAM" id="SSF103473">
    <property type="entry name" value="MFS general substrate transporter"/>
    <property type="match status" value="1"/>
</dbReference>
<dbReference type="PANTHER" id="PTHR23502">
    <property type="entry name" value="MAJOR FACILITATOR SUPERFAMILY"/>
    <property type="match status" value="1"/>
</dbReference>
<feature type="transmembrane region" description="Helical" evidence="7">
    <location>
        <begin position="760"/>
        <end position="786"/>
    </location>
</feature>
<evidence type="ECO:0000256" key="6">
    <source>
        <dbReference type="SAM" id="MobiDB-lite"/>
    </source>
</evidence>
<feature type="transmembrane region" description="Helical" evidence="7">
    <location>
        <begin position="149"/>
        <end position="172"/>
    </location>
</feature>
<dbReference type="RefSeq" id="XP_016252973.1">
    <property type="nucleotide sequence ID" value="XM_016391071.1"/>
</dbReference>
<dbReference type="InterPro" id="IPR036259">
    <property type="entry name" value="MFS_trans_sf"/>
</dbReference>
<dbReference type="GO" id="GO:0022857">
    <property type="term" value="F:transmembrane transporter activity"/>
    <property type="evidence" value="ECO:0007669"/>
    <property type="project" value="InterPro"/>
</dbReference>
<dbReference type="FunFam" id="1.20.1250.20:FF:000396">
    <property type="entry name" value="MFS general substrate transporter"/>
    <property type="match status" value="1"/>
</dbReference>
<evidence type="ECO:0000313" key="9">
    <source>
        <dbReference type="Proteomes" id="UP000054466"/>
    </source>
</evidence>
<dbReference type="OrthoDB" id="4500315at2759"/>
<organism evidence="8 9">
    <name type="scientific">Cladophialophora immunda</name>
    <dbReference type="NCBI Taxonomy" id="569365"/>
    <lineage>
        <taxon>Eukaryota</taxon>
        <taxon>Fungi</taxon>
        <taxon>Dikarya</taxon>
        <taxon>Ascomycota</taxon>
        <taxon>Pezizomycotina</taxon>
        <taxon>Eurotiomycetes</taxon>
        <taxon>Chaetothyriomycetidae</taxon>
        <taxon>Chaetothyriales</taxon>
        <taxon>Herpotrichiellaceae</taxon>
        <taxon>Cladophialophora</taxon>
    </lineage>
</organism>
<keyword evidence="5 7" id="KW-0472">Membrane</keyword>
<evidence type="ECO:0000256" key="3">
    <source>
        <dbReference type="ARBA" id="ARBA00022692"/>
    </source>
</evidence>
<evidence type="ECO:0000256" key="4">
    <source>
        <dbReference type="ARBA" id="ARBA00022989"/>
    </source>
</evidence>
<protein>
    <recommendedName>
        <fullName evidence="10">Major facilitator superfamily (MFS) profile domain-containing protein</fullName>
    </recommendedName>
</protein>
<feature type="transmembrane region" description="Helical" evidence="7">
    <location>
        <begin position="688"/>
        <end position="712"/>
    </location>
</feature>
<comment type="subcellular location">
    <subcellularLocation>
        <location evidence="1">Membrane</location>
        <topology evidence="1">Multi-pass membrane protein</topology>
    </subcellularLocation>
</comment>
<dbReference type="GO" id="GO:0005886">
    <property type="term" value="C:plasma membrane"/>
    <property type="evidence" value="ECO:0007669"/>
    <property type="project" value="TreeGrafter"/>
</dbReference>
<feature type="compositionally biased region" description="Basic and acidic residues" evidence="6">
    <location>
        <begin position="558"/>
        <end position="569"/>
    </location>
</feature>
<name>A0A0D2B596_9EURO</name>
<feature type="transmembrane region" description="Helical" evidence="7">
    <location>
        <begin position="275"/>
        <end position="298"/>
    </location>
</feature>
<keyword evidence="3 7" id="KW-0812">Transmembrane</keyword>
<feature type="transmembrane region" description="Helical" evidence="7">
    <location>
        <begin position="304"/>
        <end position="329"/>
    </location>
</feature>
<feature type="transmembrane region" description="Helical" evidence="7">
    <location>
        <begin position="829"/>
        <end position="850"/>
    </location>
</feature>
<feature type="region of interest" description="Disordered" evidence="6">
    <location>
        <begin position="410"/>
        <end position="535"/>
    </location>
</feature>
<sequence>MPPDAPPERGRSTVRRDESIAQQTATGSSDDRSARRRSTRRRSSSSPSSNNEKARPKIEKWTLGILNDKETEEVPGTVLLLSSNRNEPLGLEYQPGRRSSSSMPAQPISPRRLSVASKKRTKDGQVILDPQPDDSLNDPLNWPAWRRDIALLSLGFYCMLGGGMTPILAAGFNNVAQSFDVTYSRVALTTGLYMMGMGVGSVVFSPTAILFGKRPVYLASAVMFILTSTWCALAPSYAQLATARVFQGISVSPVECLPSATIAEIFFLHERAFRVGIYTLLLLGGKNLVPLVSAVIINAKGWRWVFWVVTIAAGFGLLILFLFVPETFWDRTPRPKSRRPTVHRSWSNILHPLHQNKDNAAGHLPLNSITLQAAIEKAMTPRQHRLHEQNAHARFEDEIEDDKLEQHEVEVKDYSETKSSPKHRHSDPDGEPLKDPASATDGADDVKDTEDVNQADAAETGPIPQPEPVVLPRKKLKPTGLSLPPSPDPRSFSRPWDGTHSGRPLTLPPGSKPPSSSRSGEERFSENDPAVPHLHNLNSPYYIELERTDDYIGHHAVPEIRSDESRDPNPDVARSDTVVTLPGTPISLEKSASRSINEGMASPKVLRYTTNLKHSPPKSYVETLRPWNGRLSKANWFLVALRPFVLFAYPSVLWSTLVYSLSIGWLIVLSEAISNVYRNRDTYNFTALQAGLVYLSPFVGGILGTAVAGRVSDVIVRFMARKNGGVYEPEFRLVMAIPVALSTAVGLMGFGWSVQERDAWIVPTIFFGVISFGCSLGSTTSITFCVDSYRQYAGEALVTLNFSKNIFHGLVFSLFFANWLEDDGPKTTFLAIGAIQIACMLTAIPMYIYGKRARMWTVRRGFMENF</sequence>
<dbReference type="FunFam" id="1.20.1720.10:FF:000009">
    <property type="entry name" value="MFS multidrug transporter"/>
    <property type="match status" value="1"/>
</dbReference>
<dbReference type="AlphaFoldDB" id="A0A0D2B596"/>
<feature type="region of interest" description="Disordered" evidence="6">
    <location>
        <begin position="558"/>
        <end position="584"/>
    </location>
</feature>
<dbReference type="Proteomes" id="UP000054466">
    <property type="component" value="Unassembled WGS sequence"/>
</dbReference>
<proteinExistence type="predicted"/>
<feature type="transmembrane region" description="Helical" evidence="7">
    <location>
        <begin position="192"/>
        <end position="211"/>
    </location>
</feature>
<dbReference type="GeneID" id="27343475"/>
<dbReference type="Pfam" id="PF07690">
    <property type="entry name" value="MFS_1"/>
    <property type="match status" value="2"/>
</dbReference>
<evidence type="ECO:0008006" key="10">
    <source>
        <dbReference type="Google" id="ProtNLM"/>
    </source>
</evidence>
<evidence type="ECO:0000256" key="2">
    <source>
        <dbReference type="ARBA" id="ARBA00022448"/>
    </source>
</evidence>
<keyword evidence="9" id="KW-1185">Reference proteome</keyword>
<dbReference type="EMBL" id="KN847041">
    <property type="protein sequence ID" value="KIW32757.1"/>
    <property type="molecule type" value="Genomic_DNA"/>
</dbReference>
<feature type="compositionally biased region" description="Basic residues" evidence="6">
    <location>
        <begin position="34"/>
        <end position="43"/>
    </location>
</feature>
<feature type="transmembrane region" description="Helical" evidence="7">
    <location>
        <begin position="216"/>
        <end position="237"/>
    </location>
</feature>
<feature type="region of interest" description="Disordered" evidence="6">
    <location>
        <begin position="87"/>
        <end position="132"/>
    </location>
</feature>
<keyword evidence="4 7" id="KW-1133">Transmembrane helix</keyword>
<accession>A0A0D2B596</accession>
<dbReference type="PANTHER" id="PTHR23502:SF4">
    <property type="entry name" value="MAJOR FACILITATOR SUPERFAMILY (MFS) PROFILE DOMAIN-CONTAINING PROTEIN-RELATED"/>
    <property type="match status" value="1"/>
</dbReference>
<dbReference type="Gene3D" id="1.20.1250.20">
    <property type="entry name" value="MFS general substrate transporter like domains"/>
    <property type="match status" value="1"/>
</dbReference>
<feature type="transmembrane region" description="Helical" evidence="7">
    <location>
        <begin position="733"/>
        <end position="754"/>
    </location>
</feature>
<evidence type="ECO:0000256" key="7">
    <source>
        <dbReference type="SAM" id="Phobius"/>
    </source>
</evidence>
<feature type="region of interest" description="Disordered" evidence="6">
    <location>
        <begin position="1"/>
        <end position="57"/>
    </location>
</feature>
<dbReference type="HOGENOM" id="CLU_008455_13_0_1"/>
<evidence type="ECO:0000313" key="8">
    <source>
        <dbReference type="EMBL" id="KIW32757.1"/>
    </source>
</evidence>
<dbReference type="VEuPathDB" id="FungiDB:PV07_04281"/>
<reference evidence="8 9" key="1">
    <citation type="submission" date="2015-01" db="EMBL/GenBank/DDBJ databases">
        <title>The Genome Sequence of Cladophialophora immunda CBS83496.</title>
        <authorList>
            <consortium name="The Broad Institute Genomics Platform"/>
            <person name="Cuomo C."/>
            <person name="de Hoog S."/>
            <person name="Gorbushina A."/>
            <person name="Stielow B."/>
            <person name="Teixiera M."/>
            <person name="Abouelleil A."/>
            <person name="Chapman S.B."/>
            <person name="Priest M."/>
            <person name="Young S.K."/>
            <person name="Wortman J."/>
            <person name="Nusbaum C."/>
            <person name="Birren B."/>
        </authorList>
    </citation>
    <scope>NUCLEOTIDE SEQUENCE [LARGE SCALE GENOMIC DNA]</scope>
    <source>
        <strain evidence="8 9">CBS 83496</strain>
    </source>
</reference>
<evidence type="ECO:0000256" key="5">
    <source>
        <dbReference type="ARBA" id="ARBA00023136"/>
    </source>
</evidence>
<dbReference type="STRING" id="569365.A0A0D2B596"/>
<feature type="transmembrane region" description="Helical" evidence="7">
    <location>
        <begin position="644"/>
        <end position="668"/>
    </location>
</feature>
<feature type="compositionally biased region" description="Basic and acidic residues" evidence="6">
    <location>
        <begin position="1"/>
        <end position="19"/>
    </location>
</feature>
<dbReference type="InterPro" id="IPR011701">
    <property type="entry name" value="MFS"/>
</dbReference>